<sequence length="200" mass="23334">MGIYGEERMFPSHRPHLRPPLEAAAPLIDKWGYTERRECSPRIAPTFAPLERAIWREKTRYGERKRADAKRPKRGGKVVYVWRREKRSAFAGEPIGFCLFCGFELVMRFFADSNLSCATTSLQRSSCLFADSNLSCATTSLQRSSCLWMRYRLLPLHVRLDIWMERSADLVCFIIRRMAGTSDYEFYIIKILMMFPQVLS</sequence>
<evidence type="ECO:0000313" key="1">
    <source>
        <dbReference type="EMBL" id="KAK9700902.1"/>
    </source>
</evidence>
<proteinExistence type="predicted"/>
<dbReference type="Proteomes" id="UP001458880">
    <property type="component" value="Unassembled WGS sequence"/>
</dbReference>
<comment type="caution">
    <text evidence="1">The sequence shown here is derived from an EMBL/GenBank/DDBJ whole genome shotgun (WGS) entry which is preliminary data.</text>
</comment>
<evidence type="ECO:0000313" key="2">
    <source>
        <dbReference type="Proteomes" id="UP001458880"/>
    </source>
</evidence>
<dbReference type="EMBL" id="JASPKY010000427">
    <property type="protein sequence ID" value="KAK9700902.1"/>
    <property type="molecule type" value="Genomic_DNA"/>
</dbReference>
<keyword evidence="2" id="KW-1185">Reference proteome</keyword>
<reference evidence="1 2" key="1">
    <citation type="journal article" date="2024" name="BMC Genomics">
        <title>De novo assembly and annotation of Popillia japonica's genome with initial clues to its potential as an invasive pest.</title>
        <authorList>
            <person name="Cucini C."/>
            <person name="Boschi S."/>
            <person name="Funari R."/>
            <person name="Cardaioli E."/>
            <person name="Iannotti N."/>
            <person name="Marturano G."/>
            <person name="Paoli F."/>
            <person name="Bruttini M."/>
            <person name="Carapelli A."/>
            <person name="Frati F."/>
            <person name="Nardi F."/>
        </authorList>
    </citation>
    <scope>NUCLEOTIDE SEQUENCE [LARGE SCALE GENOMIC DNA]</scope>
    <source>
        <strain evidence="1">DMR45628</strain>
    </source>
</reference>
<protein>
    <submittedName>
        <fullName evidence="1">Uncharacterized protein</fullName>
    </submittedName>
</protein>
<dbReference type="AlphaFoldDB" id="A0AAW1JE55"/>
<accession>A0AAW1JE55</accession>
<name>A0AAW1JE55_POPJA</name>
<gene>
    <name evidence="1" type="ORF">QE152_g30962</name>
</gene>
<organism evidence="1 2">
    <name type="scientific">Popillia japonica</name>
    <name type="common">Japanese beetle</name>
    <dbReference type="NCBI Taxonomy" id="7064"/>
    <lineage>
        <taxon>Eukaryota</taxon>
        <taxon>Metazoa</taxon>
        <taxon>Ecdysozoa</taxon>
        <taxon>Arthropoda</taxon>
        <taxon>Hexapoda</taxon>
        <taxon>Insecta</taxon>
        <taxon>Pterygota</taxon>
        <taxon>Neoptera</taxon>
        <taxon>Endopterygota</taxon>
        <taxon>Coleoptera</taxon>
        <taxon>Polyphaga</taxon>
        <taxon>Scarabaeiformia</taxon>
        <taxon>Scarabaeidae</taxon>
        <taxon>Rutelinae</taxon>
        <taxon>Popillia</taxon>
    </lineage>
</organism>